<dbReference type="Proteomes" id="UP001159405">
    <property type="component" value="Unassembled WGS sequence"/>
</dbReference>
<dbReference type="EMBL" id="CALNXK010000161">
    <property type="protein sequence ID" value="CAH3171094.1"/>
    <property type="molecule type" value="Genomic_DNA"/>
</dbReference>
<evidence type="ECO:0000313" key="1">
    <source>
        <dbReference type="EMBL" id="CAH3171094.1"/>
    </source>
</evidence>
<reference evidence="1 2" key="1">
    <citation type="submission" date="2022-05" db="EMBL/GenBank/DDBJ databases">
        <authorList>
            <consortium name="Genoscope - CEA"/>
            <person name="William W."/>
        </authorList>
    </citation>
    <scope>NUCLEOTIDE SEQUENCE [LARGE SCALE GENOMIC DNA]</scope>
</reference>
<feature type="non-terminal residue" evidence="1">
    <location>
        <position position="1"/>
    </location>
</feature>
<evidence type="ECO:0008006" key="3">
    <source>
        <dbReference type="Google" id="ProtNLM"/>
    </source>
</evidence>
<dbReference type="SUPFAM" id="SSF56672">
    <property type="entry name" value="DNA/RNA polymerases"/>
    <property type="match status" value="1"/>
</dbReference>
<dbReference type="SUPFAM" id="SSF53098">
    <property type="entry name" value="Ribonuclease H-like"/>
    <property type="match status" value="1"/>
</dbReference>
<accession>A0ABN8R0U2</accession>
<dbReference type="PANTHER" id="PTHR31511">
    <property type="entry name" value="PROTEIN CBG23764"/>
    <property type="match status" value="1"/>
</dbReference>
<organism evidence="1 2">
    <name type="scientific">Porites lobata</name>
    <dbReference type="NCBI Taxonomy" id="104759"/>
    <lineage>
        <taxon>Eukaryota</taxon>
        <taxon>Metazoa</taxon>
        <taxon>Cnidaria</taxon>
        <taxon>Anthozoa</taxon>
        <taxon>Hexacorallia</taxon>
        <taxon>Scleractinia</taxon>
        <taxon>Fungiina</taxon>
        <taxon>Poritidae</taxon>
        <taxon>Porites</taxon>
    </lineage>
</organism>
<keyword evidence="2" id="KW-1185">Reference proteome</keyword>
<comment type="caution">
    <text evidence="1">The sequence shown here is derived from an EMBL/GenBank/DDBJ whole genome shotgun (WGS) entry which is preliminary data.</text>
</comment>
<dbReference type="InterPro" id="IPR012337">
    <property type="entry name" value="RNaseH-like_sf"/>
</dbReference>
<evidence type="ECO:0000313" key="2">
    <source>
        <dbReference type="Proteomes" id="UP001159405"/>
    </source>
</evidence>
<dbReference type="PANTHER" id="PTHR31511:SF12">
    <property type="entry name" value="RHO TERMINATION FACTOR N-TERMINAL DOMAIN-CONTAINING PROTEIN"/>
    <property type="match status" value="1"/>
</dbReference>
<proteinExistence type="predicted"/>
<dbReference type="InterPro" id="IPR044925">
    <property type="entry name" value="His-Me_finger_sf"/>
</dbReference>
<protein>
    <recommendedName>
        <fullName evidence="3">DNA-directed DNA polymerase</fullName>
    </recommendedName>
</protein>
<dbReference type="SUPFAM" id="SSF54060">
    <property type="entry name" value="His-Me finger endonucleases"/>
    <property type="match status" value="1"/>
</dbReference>
<dbReference type="Gene3D" id="3.90.1600.10">
    <property type="entry name" value="Palm domain of DNA polymerase"/>
    <property type="match status" value="1"/>
</dbReference>
<dbReference type="InterPro" id="IPR043502">
    <property type="entry name" value="DNA/RNA_pol_sf"/>
</dbReference>
<name>A0ABN8R0U2_9CNID</name>
<dbReference type="InterPro" id="IPR023211">
    <property type="entry name" value="DNA_pol_palm_dom_sf"/>
</dbReference>
<sequence>GVEKEKSAFDDFATKYTIQGIPALTPINFFERINKTLKDFFTYHRNIKFRMILVCIMKNLNYKQKFDNMEVEEDKAYFTSGNLINMKSTNVDKLIKTCIDGIEGGIEMYQQTGSSWQFKQVDKLDIHTVEYNPTKGSSYIPLPDWISNKKAIVNIQNKDEKCFLWCILRYLHPKEKDEHRLTGLKEYEFSLNTKGLTFPMKLKDITKFEKLNPELPGINVFSVDENKKFYPLRMAEKDCINTIDLFLCEEDGVSHYSLIKNFSRLIKTQKTSSKNGKIFICKKCFSHYTKEELLQKHILYCSNNETVSVKMPASGSMLRFKNYHKQLPIPFVAYADFECFTKPMNTCSPNPKDSYNYNYQKHVPSGFCIFIKGVVDKKIKPIIYSKTEEDEDISKVFVEKLTDATRGIYNDFYRRPKPLILTQAEQKSFEKAEFFHICNKELLEDKVRDHCHFTGQYRGAAHNSCNLKCRKPLILPVIFHNLQGYDAHLFIKQLASLPGELNCIPSTEEKYISFSKKIKVDEYKSRRNGETIPLYFEIRFIDSFKFLQTSLANLVSNLQPCDFHNTKQVFKKNVDLLTRKGVYPYDYVSLLEKLSETQLPPKEEFYSKLNDEDITDDDYQHATNVWNTFKCKSLRDYHDLYLKTDVLLLSDVFENFRKTCLKHYKLDPAHYYTSPGLAWDACLKETGQELQLLNDYDVLMMIEKGIRGGITHISKRYAEANNKYMKDYNPDEESSYIQYLDANNLYGWAMSQSLPTHGFSWMKKITKEKVMEILEKANHSMFNRGRKGYVFETNRMNLVMLWEEHNDYPLALEKMKVNGVEKLISHFKPRKNYVVHYRNLRQYLEMGMRITAVHRGISFNQSPWMEPYIRKNTELRKTAANSFEKDFFKLMNNSVFGKTIENIRKRQNINLINNRKKAAKLTSRPNFERATIFDKNLIAVHMKKTEIYFDKPVYVGQAILNLSKTLMFDFHYNYIRKKYKNKAELLFTDTDSLMYHIYTDDFYKDISHDIKTKFDTSDYPPNHPSGILTGVNKKVIGMFKDEVAGKQITCFVGLRPKLYSFRIEEDKEVRKCKGIKKNVVKKKLDFDDYVQCLFTGKKEMRKMKIIRNENHDIYSKEVNKVALSNEDDKREVLLGKVKTIALR</sequence>
<gene>
    <name evidence="1" type="ORF">PLOB_00011564</name>
</gene>